<keyword evidence="4" id="KW-0472">Membrane</keyword>
<dbReference type="SUPFAM" id="SSF46689">
    <property type="entry name" value="Homeodomain-like"/>
    <property type="match status" value="1"/>
</dbReference>
<keyword evidence="4" id="KW-1133">Transmembrane helix</keyword>
<evidence type="ECO:0000256" key="2">
    <source>
        <dbReference type="ARBA" id="ARBA00023125"/>
    </source>
</evidence>
<keyword evidence="2" id="KW-0238">DNA-binding</keyword>
<dbReference type="PANTHER" id="PTHR43280:SF10">
    <property type="entry name" value="REGULATORY PROTEIN POCR"/>
    <property type="match status" value="1"/>
</dbReference>
<evidence type="ECO:0000256" key="3">
    <source>
        <dbReference type="ARBA" id="ARBA00023163"/>
    </source>
</evidence>
<dbReference type="OrthoDB" id="2484341at2"/>
<protein>
    <submittedName>
        <fullName evidence="6">AraC family transcriptional regulator</fullName>
    </submittedName>
</protein>
<evidence type="ECO:0000256" key="4">
    <source>
        <dbReference type="SAM" id="Phobius"/>
    </source>
</evidence>
<dbReference type="Proteomes" id="UP000426246">
    <property type="component" value="Chromosome"/>
</dbReference>
<dbReference type="GO" id="GO:0043565">
    <property type="term" value="F:sequence-specific DNA binding"/>
    <property type="evidence" value="ECO:0007669"/>
    <property type="project" value="InterPro"/>
</dbReference>
<dbReference type="RefSeq" id="WP_155704369.1">
    <property type="nucleotide sequence ID" value="NZ_CP034235.1"/>
</dbReference>
<gene>
    <name evidence="6" type="ORF">EHS13_32555</name>
</gene>
<keyword evidence="7" id="KW-1185">Reference proteome</keyword>
<dbReference type="SMART" id="SM00342">
    <property type="entry name" value="HTH_ARAC"/>
    <property type="match status" value="1"/>
</dbReference>
<evidence type="ECO:0000313" key="6">
    <source>
        <dbReference type="EMBL" id="QGQ99259.1"/>
    </source>
</evidence>
<dbReference type="InterPro" id="IPR009057">
    <property type="entry name" value="Homeodomain-like_sf"/>
</dbReference>
<organism evidence="6 7">
    <name type="scientific">Paenibacillus psychroresistens</name>
    <dbReference type="NCBI Taxonomy" id="1778678"/>
    <lineage>
        <taxon>Bacteria</taxon>
        <taxon>Bacillati</taxon>
        <taxon>Bacillota</taxon>
        <taxon>Bacilli</taxon>
        <taxon>Bacillales</taxon>
        <taxon>Paenibacillaceae</taxon>
        <taxon>Paenibacillus</taxon>
    </lineage>
</organism>
<dbReference type="InterPro" id="IPR020449">
    <property type="entry name" value="Tscrpt_reg_AraC-type_HTH"/>
</dbReference>
<feature type="transmembrane region" description="Helical" evidence="4">
    <location>
        <begin position="12"/>
        <end position="39"/>
    </location>
</feature>
<proteinExistence type="predicted"/>
<dbReference type="GO" id="GO:0003700">
    <property type="term" value="F:DNA-binding transcription factor activity"/>
    <property type="evidence" value="ECO:0007669"/>
    <property type="project" value="InterPro"/>
</dbReference>
<evidence type="ECO:0000256" key="1">
    <source>
        <dbReference type="ARBA" id="ARBA00023015"/>
    </source>
</evidence>
<sequence length="773" mass="89396">MSLLKMYRSRKYLHRILISISLLMVLFLFITSTALYYIARSQMLDQTHSANQKVMYQFSNNLYQTNEMVKNLATSMYYNNDMVALMNSKSLEIFDVINRQSELDRIVHSSSFLQSIMFYNGYLDKFYYGTNAGSSDELLFQKIRQFLKKPDQVKKMQLIPLVSPNMEDGTADVVSYFMYNSLGGYSLKESILIMNVKPQWLFDTINKINTLSHLEESHVFLMSSNGQMINSEHKQLSLTLKNEIQERMRAGKAADYFIYKDKGDTQVITYLTTEVNQWIVVNVQPYSSILGSVNKMRDTSIVVTLIFLVLSLILSTVVSHKLYRPINGLFTQFSPGPDTMEPAKNKDEISYMSTIHSQITEKLKMIQKEQDTKFNIVENYHLKQLITDSSLVTLAEWKDFLGENSFLINGKYKLLLCLLKIDDYKAFKERLSTQDQKLISFAIGNIADEIVGSQYPCKTVEMRNDEYIILIGLPTTPGRSAAEIHTRLQEVQSIIYDYYRFSLTVAISEEVGQCLELSKQYLYAQKVAKYRLIFGKMALIHPAMISEHMNNPDFQITNELKKKLAEGIKSSQDGEQLSELLQTIFQKIHKFDYDNIIHTILDLVGLVKTTLVEMNNNKLQTLDVDLTIFIQRILEKETLEEIFELFKQLITDISNKQDGLSEDRNHILIATIKEIIETNYYDMNLNLQGIASILKMSPVYIGRVFKQSENTTLSEFINDIRLGVALKLLQDKSYSINIVMEKVGYVNQSYFFRLFKKKFGTTPKEYRLKKSIT</sequence>
<keyword evidence="1" id="KW-0805">Transcription regulation</keyword>
<accession>A0A6B8RTM7</accession>
<keyword evidence="3" id="KW-0804">Transcription</keyword>
<evidence type="ECO:0000313" key="7">
    <source>
        <dbReference type="Proteomes" id="UP000426246"/>
    </source>
</evidence>
<keyword evidence="4" id="KW-0812">Transmembrane</keyword>
<feature type="transmembrane region" description="Helical" evidence="4">
    <location>
        <begin position="300"/>
        <end position="318"/>
    </location>
</feature>
<feature type="domain" description="HTH araC/xylS-type" evidence="5">
    <location>
        <begin position="670"/>
        <end position="769"/>
    </location>
</feature>
<evidence type="ECO:0000259" key="5">
    <source>
        <dbReference type="PROSITE" id="PS01124"/>
    </source>
</evidence>
<dbReference type="PRINTS" id="PR00032">
    <property type="entry name" value="HTHARAC"/>
</dbReference>
<dbReference type="KEGG" id="ppsc:EHS13_32555"/>
<dbReference type="PANTHER" id="PTHR43280">
    <property type="entry name" value="ARAC-FAMILY TRANSCRIPTIONAL REGULATOR"/>
    <property type="match status" value="1"/>
</dbReference>
<dbReference type="Gene3D" id="3.30.450.20">
    <property type="entry name" value="PAS domain"/>
    <property type="match status" value="1"/>
</dbReference>
<dbReference type="Pfam" id="PF12833">
    <property type="entry name" value="HTH_18"/>
    <property type="match status" value="1"/>
</dbReference>
<dbReference type="EMBL" id="CP034235">
    <property type="protein sequence ID" value="QGQ99259.1"/>
    <property type="molecule type" value="Genomic_DNA"/>
</dbReference>
<dbReference type="InterPro" id="IPR018060">
    <property type="entry name" value="HTH_AraC"/>
</dbReference>
<dbReference type="PROSITE" id="PS01124">
    <property type="entry name" value="HTH_ARAC_FAMILY_2"/>
    <property type="match status" value="1"/>
</dbReference>
<name>A0A6B8RTM7_9BACL</name>
<reference evidence="7" key="1">
    <citation type="submission" date="2018-11" db="EMBL/GenBank/DDBJ databases">
        <title>Complete genome sequence of Paenibacillus sp. ML311-T8.</title>
        <authorList>
            <person name="Nam Y.-D."/>
            <person name="Kang J."/>
            <person name="Chung W.-H."/>
            <person name="Park Y.S."/>
        </authorList>
    </citation>
    <scope>NUCLEOTIDE SEQUENCE [LARGE SCALE GENOMIC DNA]</scope>
    <source>
        <strain evidence="7">ML311-T8</strain>
    </source>
</reference>
<dbReference type="Gene3D" id="1.10.10.60">
    <property type="entry name" value="Homeodomain-like"/>
    <property type="match status" value="2"/>
</dbReference>
<dbReference type="AlphaFoldDB" id="A0A6B8RTM7"/>